<keyword evidence="1" id="KW-0808">Transferase</keyword>
<dbReference type="Pfam" id="PF02515">
    <property type="entry name" value="CoA_transf_3"/>
    <property type="match status" value="1"/>
</dbReference>
<comment type="caution">
    <text evidence="1">The sequence shown here is derived from an EMBL/GenBank/DDBJ whole genome shotgun (WGS) entry which is preliminary data.</text>
</comment>
<accession>A0A918RP24</accession>
<gene>
    <name evidence="1" type="ORF">GCM10011617_27640</name>
</gene>
<dbReference type="InterPro" id="IPR003673">
    <property type="entry name" value="CoA-Trfase_fam_III"/>
</dbReference>
<sequence length="306" mass="31084">MARLHDVLAQRLAGLDLTPQDLLARDAPGGLAAPGQISANGSCRLIAARDGWIALNLARGDDLDLIPALTGRDGDPWEAVAAAAGDSTAADFRNRAAELQLPVAVVGESAPQALAAPGGSVVPRKVVDLSALWAGPLCAGLLARAGAEVLRIESVGRPDPTPAGSPLLDARINAGKARLALDLRDPDGRARLRAELEQADVVVTSARPAALARLGLEPAAFPRLTWVAITAHGFAGPGAARVGFGDDCAAAGGLVRWEQGEPRFCGDALADPLTGLEAALAVLAGQRGLIDMAMARVAAAYAAGLA</sequence>
<proteinExistence type="predicted"/>
<dbReference type="InterPro" id="IPR023606">
    <property type="entry name" value="CoA-Trfase_III_dom_1_sf"/>
</dbReference>
<organism evidence="1 2">
    <name type="scientific">Novosphingobium arvoryzae</name>
    <dbReference type="NCBI Taxonomy" id="1256514"/>
    <lineage>
        <taxon>Bacteria</taxon>
        <taxon>Pseudomonadati</taxon>
        <taxon>Pseudomonadota</taxon>
        <taxon>Alphaproteobacteria</taxon>
        <taxon>Sphingomonadales</taxon>
        <taxon>Sphingomonadaceae</taxon>
        <taxon>Novosphingobium</taxon>
    </lineage>
</organism>
<dbReference type="AlphaFoldDB" id="A0A918RP24"/>
<evidence type="ECO:0000313" key="1">
    <source>
        <dbReference type="EMBL" id="GHA05067.1"/>
    </source>
</evidence>
<reference evidence="1" key="1">
    <citation type="journal article" date="2014" name="Int. J. Syst. Evol. Microbiol.">
        <title>Complete genome sequence of Corynebacterium casei LMG S-19264T (=DSM 44701T), isolated from a smear-ripened cheese.</title>
        <authorList>
            <consortium name="US DOE Joint Genome Institute (JGI-PGF)"/>
            <person name="Walter F."/>
            <person name="Albersmeier A."/>
            <person name="Kalinowski J."/>
            <person name="Ruckert C."/>
        </authorList>
    </citation>
    <scope>NUCLEOTIDE SEQUENCE</scope>
    <source>
        <strain evidence="1">KCTC 32422</strain>
    </source>
</reference>
<reference evidence="1" key="2">
    <citation type="submission" date="2020-09" db="EMBL/GenBank/DDBJ databases">
        <authorList>
            <person name="Sun Q."/>
            <person name="Kim S."/>
        </authorList>
    </citation>
    <scope>NUCLEOTIDE SEQUENCE</scope>
    <source>
        <strain evidence="1">KCTC 32422</strain>
    </source>
</reference>
<dbReference type="PANTHER" id="PTHR48228:SF5">
    <property type="entry name" value="ALPHA-METHYLACYL-COA RACEMASE"/>
    <property type="match status" value="1"/>
</dbReference>
<protein>
    <submittedName>
        <fullName evidence="1">CoA transferase</fullName>
    </submittedName>
</protein>
<dbReference type="Proteomes" id="UP000634139">
    <property type="component" value="Unassembled WGS sequence"/>
</dbReference>
<dbReference type="RefSeq" id="WP_189542555.1">
    <property type="nucleotide sequence ID" value="NZ_BMZD01000008.1"/>
</dbReference>
<evidence type="ECO:0000313" key="2">
    <source>
        <dbReference type="Proteomes" id="UP000634139"/>
    </source>
</evidence>
<dbReference type="Gene3D" id="3.40.50.10540">
    <property type="entry name" value="Crotonobetainyl-coa:carnitine coa-transferase, domain 1"/>
    <property type="match status" value="1"/>
</dbReference>
<dbReference type="EMBL" id="BMZD01000008">
    <property type="protein sequence ID" value="GHA05067.1"/>
    <property type="molecule type" value="Genomic_DNA"/>
</dbReference>
<dbReference type="PANTHER" id="PTHR48228">
    <property type="entry name" value="SUCCINYL-COA--D-CITRAMALATE COA-TRANSFERASE"/>
    <property type="match status" value="1"/>
</dbReference>
<dbReference type="GO" id="GO:0016740">
    <property type="term" value="F:transferase activity"/>
    <property type="evidence" value="ECO:0007669"/>
    <property type="project" value="UniProtKB-KW"/>
</dbReference>
<dbReference type="SUPFAM" id="SSF89796">
    <property type="entry name" value="CoA-transferase family III (CaiB/BaiF)"/>
    <property type="match status" value="1"/>
</dbReference>
<dbReference type="InterPro" id="IPR050509">
    <property type="entry name" value="CoA-transferase_III"/>
</dbReference>
<keyword evidence="2" id="KW-1185">Reference proteome</keyword>
<name>A0A918RP24_9SPHN</name>